<evidence type="ECO:0000313" key="4">
    <source>
        <dbReference type="Proteomes" id="UP000269721"/>
    </source>
</evidence>
<dbReference type="EMBL" id="KZ994041">
    <property type="protein sequence ID" value="RKO94014.1"/>
    <property type="molecule type" value="Genomic_DNA"/>
</dbReference>
<dbReference type="Proteomes" id="UP000269721">
    <property type="component" value="Unassembled WGS sequence"/>
</dbReference>
<accession>A0A4P9WM77</accession>
<name>A0A4P9WM77_9FUNG</name>
<dbReference type="AlphaFoldDB" id="A0A4P9WM77"/>
<dbReference type="OrthoDB" id="549353at2759"/>
<organism evidence="3 4">
    <name type="scientific">Blyttiomyces helicus</name>
    <dbReference type="NCBI Taxonomy" id="388810"/>
    <lineage>
        <taxon>Eukaryota</taxon>
        <taxon>Fungi</taxon>
        <taxon>Fungi incertae sedis</taxon>
        <taxon>Chytridiomycota</taxon>
        <taxon>Chytridiomycota incertae sedis</taxon>
        <taxon>Chytridiomycetes</taxon>
        <taxon>Chytridiomycetes incertae sedis</taxon>
        <taxon>Blyttiomyces</taxon>
    </lineage>
</organism>
<dbReference type="InterPro" id="IPR021139">
    <property type="entry name" value="NYN"/>
</dbReference>
<feature type="domain" description="NYN" evidence="2">
    <location>
        <begin position="29"/>
        <end position="115"/>
    </location>
</feature>
<sequence>MSALPPQLIHSLPPSPPLPLPDMPGYTVVRRIRDYITTISPSTITNFLAVCSIRTFNQTRCKELEDSGVSLINCASSKDSAADITLMFELMKFVHAHRAPAEVVLISGDRDFGKAVGWQLEDPGPGLEMWAPHRAWGPFVEALSTRDGGGAMTIRDVAFALGTSVREAEPRVRAAEKAGILEVYDGHASSASWRIVLTPPTAATPRMSALPSPTPSVSPSPSAGTGDDTFAALTDLIADYTSSGEQPLYDLVASNICYAYEEVGFASWEEYVGAAISAGIVHLNPLLSGKEAFALGPSPPRGSPSSSSWM</sequence>
<keyword evidence="4" id="KW-1185">Reference proteome</keyword>
<evidence type="ECO:0000259" key="2">
    <source>
        <dbReference type="Pfam" id="PF01936"/>
    </source>
</evidence>
<proteinExistence type="predicted"/>
<dbReference type="Pfam" id="PF01936">
    <property type="entry name" value="NYN"/>
    <property type="match status" value="1"/>
</dbReference>
<feature type="region of interest" description="Disordered" evidence="1">
    <location>
        <begin position="204"/>
        <end position="225"/>
    </location>
</feature>
<gene>
    <name evidence="3" type="ORF">BDK51DRAFT_25724</name>
</gene>
<evidence type="ECO:0000313" key="3">
    <source>
        <dbReference type="EMBL" id="RKO94014.1"/>
    </source>
</evidence>
<protein>
    <recommendedName>
        <fullName evidence="2">NYN domain-containing protein</fullName>
    </recommendedName>
</protein>
<reference evidence="4" key="1">
    <citation type="journal article" date="2018" name="Nat. Microbiol.">
        <title>Leveraging single-cell genomics to expand the fungal tree of life.</title>
        <authorList>
            <person name="Ahrendt S.R."/>
            <person name="Quandt C.A."/>
            <person name="Ciobanu D."/>
            <person name="Clum A."/>
            <person name="Salamov A."/>
            <person name="Andreopoulos B."/>
            <person name="Cheng J.F."/>
            <person name="Woyke T."/>
            <person name="Pelin A."/>
            <person name="Henrissat B."/>
            <person name="Reynolds N.K."/>
            <person name="Benny G.L."/>
            <person name="Smith M.E."/>
            <person name="James T.Y."/>
            <person name="Grigoriev I.V."/>
        </authorList>
    </citation>
    <scope>NUCLEOTIDE SEQUENCE [LARGE SCALE GENOMIC DNA]</scope>
</reference>
<evidence type="ECO:0000256" key="1">
    <source>
        <dbReference type="SAM" id="MobiDB-lite"/>
    </source>
</evidence>
<dbReference type="GO" id="GO:0004540">
    <property type="term" value="F:RNA nuclease activity"/>
    <property type="evidence" value="ECO:0007669"/>
    <property type="project" value="InterPro"/>
</dbReference>